<dbReference type="Proteomes" id="UP001151760">
    <property type="component" value="Unassembled WGS sequence"/>
</dbReference>
<name>A0ABQ5B1N6_9ASTR</name>
<reference evidence="2" key="2">
    <citation type="submission" date="2022-01" db="EMBL/GenBank/DDBJ databases">
        <authorList>
            <person name="Yamashiro T."/>
            <person name="Shiraishi A."/>
            <person name="Satake H."/>
            <person name="Nakayama K."/>
        </authorList>
    </citation>
    <scope>NUCLEOTIDE SEQUENCE</scope>
</reference>
<evidence type="ECO:0000256" key="1">
    <source>
        <dbReference type="SAM" id="MobiDB-lite"/>
    </source>
</evidence>
<sequence>MQRYRYSYHLCRLKVTTILEDSYTQVFPDTLQLPQSNQALQRRFGIMWRCPHSKDQDYSAQHSTHQMNTSLSTNLPSHWGKRKGPGKFVIQDLEARRLYVKLQGEGHVARQCKEPKRKMDSQYFKDKALLMEAKEKGDVLDAEAEAFLADVECTVPYDQPQALTTTNMFQANHEEIAYDSDSIRPQCCCRFHGQLVIH</sequence>
<dbReference type="EMBL" id="BQNB010012768">
    <property type="protein sequence ID" value="GJT07648.1"/>
    <property type="molecule type" value="Genomic_DNA"/>
</dbReference>
<reference evidence="2" key="1">
    <citation type="journal article" date="2022" name="Int. J. Mol. Sci.">
        <title>Draft Genome of Tanacetum Coccineum: Genomic Comparison of Closely Related Tanacetum-Family Plants.</title>
        <authorList>
            <person name="Yamashiro T."/>
            <person name="Shiraishi A."/>
            <person name="Nakayama K."/>
            <person name="Satake H."/>
        </authorList>
    </citation>
    <scope>NUCLEOTIDE SEQUENCE</scope>
</reference>
<feature type="region of interest" description="Disordered" evidence="1">
    <location>
        <begin position="57"/>
        <end position="77"/>
    </location>
</feature>
<feature type="compositionally biased region" description="Polar residues" evidence="1">
    <location>
        <begin position="58"/>
        <end position="76"/>
    </location>
</feature>
<organism evidence="2 3">
    <name type="scientific">Tanacetum coccineum</name>
    <dbReference type="NCBI Taxonomy" id="301880"/>
    <lineage>
        <taxon>Eukaryota</taxon>
        <taxon>Viridiplantae</taxon>
        <taxon>Streptophyta</taxon>
        <taxon>Embryophyta</taxon>
        <taxon>Tracheophyta</taxon>
        <taxon>Spermatophyta</taxon>
        <taxon>Magnoliopsida</taxon>
        <taxon>eudicotyledons</taxon>
        <taxon>Gunneridae</taxon>
        <taxon>Pentapetalae</taxon>
        <taxon>asterids</taxon>
        <taxon>campanulids</taxon>
        <taxon>Asterales</taxon>
        <taxon>Asteraceae</taxon>
        <taxon>Asteroideae</taxon>
        <taxon>Anthemideae</taxon>
        <taxon>Anthemidinae</taxon>
        <taxon>Tanacetum</taxon>
    </lineage>
</organism>
<comment type="caution">
    <text evidence="2">The sequence shown here is derived from an EMBL/GenBank/DDBJ whole genome shotgun (WGS) entry which is preliminary data.</text>
</comment>
<gene>
    <name evidence="2" type="ORF">Tco_0842110</name>
</gene>
<keyword evidence="3" id="KW-1185">Reference proteome</keyword>
<evidence type="ECO:0000313" key="2">
    <source>
        <dbReference type="EMBL" id="GJT07648.1"/>
    </source>
</evidence>
<evidence type="ECO:0000313" key="3">
    <source>
        <dbReference type="Proteomes" id="UP001151760"/>
    </source>
</evidence>
<accession>A0ABQ5B1N6</accession>
<protein>
    <submittedName>
        <fullName evidence="2">Uncharacterized protein</fullName>
    </submittedName>
</protein>
<proteinExistence type="predicted"/>